<dbReference type="InterPro" id="IPR006153">
    <property type="entry name" value="Cation/H_exchanger_TM"/>
</dbReference>
<dbReference type="PANTHER" id="PTHR10110:SF86">
    <property type="entry name" value="SODIUM_HYDROGEN EXCHANGER 7"/>
    <property type="match status" value="1"/>
</dbReference>
<evidence type="ECO:0000256" key="8">
    <source>
        <dbReference type="ARBA" id="ARBA00023136"/>
    </source>
</evidence>
<evidence type="ECO:0000313" key="14">
    <source>
        <dbReference type="EMBL" id="KAH7444410.1"/>
    </source>
</evidence>
<feature type="transmembrane region" description="Helical" evidence="12">
    <location>
        <begin position="268"/>
        <end position="287"/>
    </location>
</feature>
<feature type="transmembrane region" description="Helical" evidence="12">
    <location>
        <begin position="139"/>
        <end position="162"/>
    </location>
</feature>
<keyword evidence="8 12" id="KW-0472">Membrane</keyword>
<feature type="transmembrane region" description="Helical" evidence="12">
    <location>
        <begin position="236"/>
        <end position="261"/>
    </location>
</feature>
<sequence>MALVPLLWVGWSDGLTARQTKPKLIMEPTSGEIRSSDADSLEPELAILFIGVSLVLGLICRHLLKGTRVPYTVALLILGIALGAAEYGTGGNLHALGDSIELWSNISPNLILFVFLPALLFESSFSMEVHQIKRCVVQMVLLAGPGVVISTFCTGALIWYTFPYSWSWSISSLLGGLLSATDPVAVVALLKELGASKKLNTLIEGESLMNDGTAIVIFHLFLNLVLGKSFTGEAVFIYLARVALGGVALGAAFGIISVLWLGLVFNDTVIEIALTLTASYLAYYTVFRVLDGWSGFSHIDY</sequence>
<protein>
    <recommendedName>
        <fullName evidence="13">Cation/H+ exchanger transmembrane domain-containing protein</fullName>
    </recommendedName>
</protein>
<dbReference type="GO" id="GO:0009941">
    <property type="term" value="C:chloroplast envelope"/>
    <property type="evidence" value="ECO:0007669"/>
    <property type="project" value="TreeGrafter"/>
</dbReference>
<comment type="subcellular location">
    <subcellularLocation>
        <location evidence="1">Cell membrane</location>
        <topology evidence="1">Multi-pass membrane protein</topology>
    </subcellularLocation>
</comment>
<comment type="catalytic activity">
    <reaction evidence="11">
        <text>K(+)(in) + H(+)(out) = K(+)(out) + H(+)(in)</text>
        <dbReference type="Rhea" id="RHEA:29467"/>
        <dbReference type="ChEBI" id="CHEBI:15378"/>
        <dbReference type="ChEBI" id="CHEBI:29103"/>
    </reaction>
</comment>
<evidence type="ECO:0000259" key="13">
    <source>
        <dbReference type="Pfam" id="PF00999"/>
    </source>
</evidence>
<dbReference type="OrthoDB" id="441412at2759"/>
<keyword evidence="5 12" id="KW-1133">Transmembrane helix</keyword>
<reference evidence="14" key="1">
    <citation type="submission" date="2021-08" db="EMBL/GenBank/DDBJ databases">
        <title>WGS assembly of Ceratopteris richardii.</title>
        <authorList>
            <person name="Marchant D.B."/>
            <person name="Chen G."/>
            <person name="Jenkins J."/>
            <person name="Shu S."/>
            <person name="Leebens-Mack J."/>
            <person name="Grimwood J."/>
            <person name="Schmutz J."/>
            <person name="Soltis P."/>
            <person name="Soltis D."/>
            <person name="Chen Z.-H."/>
        </authorList>
    </citation>
    <scope>NUCLEOTIDE SEQUENCE</scope>
    <source>
        <strain evidence="14">Whitten #5841</strain>
        <tissue evidence="14">Leaf</tissue>
    </source>
</reference>
<dbReference type="EMBL" id="CM035407">
    <property type="protein sequence ID" value="KAH7444410.1"/>
    <property type="molecule type" value="Genomic_DNA"/>
</dbReference>
<feature type="transmembrane region" description="Helical" evidence="12">
    <location>
        <begin position="45"/>
        <end position="64"/>
    </location>
</feature>
<keyword evidence="15" id="KW-1185">Reference proteome</keyword>
<feature type="domain" description="Cation/H+ exchanger transmembrane" evidence="13">
    <location>
        <begin position="54"/>
        <end position="285"/>
    </location>
</feature>
<keyword evidence="4 12" id="KW-0812">Transmembrane</keyword>
<dbReference type="GO" id="GO:0015386">
    <property type="term" value="F:potassium:proton antiporter activity"/>
    <property type="evidence" value="ECO:0007669"/>
    <property type="project" value="TreeGrafter"/>
</dbReference>
<proteinExistence type="predicted"/>
<dbReference type="AlphaFoldDB" id="A0A8T2VB19"/>
<organism evidence="14 15">
    <name type="scientific">Ceratopteris richardii</name>
    <name type="common">Triangle waterfern</name>
    <dbReference type="NCBI Taxonomy" id="49495"/>
    <lineage>
        <taxon>Eukaryota</taxon>
        <taxon>Viridiplantae</taxon>
        <taxon>Streptophyta</taxon>
        <taxon>Embryophyta</taxon>
        <taxon>Tracheophyta</taxon>
        <taxon>Polypodiopsida</taxon>
        <taxon>Polypodiidae</taxon>
        <taxon>Polypodiales</taxon>
        <taxon>Pteridineae</taxon>
        <taxon>Pteridaceae</taxon>
        <taxon>Parkerioideae</taxon>
        <taxon>Ceratopteris</taxon>
    </lineage>
</organism>
<gene>
    <name evidence="14" type="ORF">KP509_02G077000</name>
</gene>
<evidence type="ECO:0000256" key="1">
    <source>
        <dbReference type="ARBA" id="ARBA00004651"/>
    </source>
</evidence>
<keyword evidence="9" id="KW-0739">Sodium transport</keyword>
<evidence type="ECO:0000256" key="3">
    <source>
        <dbReference type="ARBA" id="ARBA00022475"/>
    </source>
</evidence>
<dbReference type="InterPro" id="IPR018422">
    <property type="entry name" value="Cation/H_exchanger_CPA1"/>
</dbReference>
<dbReference type="GO" id="GO:0005886">
    <property type="term" value="C:plasma membrane"/>
    <property type="evidence" value="ECO:0007669"/>
    <property type="project" value="UniProtKB-SubCell"/>
</dbReference>
<dbReference type="OMA" id="DHGSGWG"/>
<evidence type="ECO:0000256" key="9">
    <source>
        <dbReference type="ARBA" id="ARBA00023201"/>
    </source>
</evidence>
<dbReference type="GO" id="GO:0098719">
    <property type="term" value="P:sodium ion import across plasma membrane"/>
    <property type="evidence" value="ECO:0007669"/>
    <property type="project" value="TreeGrafter"/>
</dbReference>
<comment type="caution">
    <text evidence="14">The sequence shown here is derived from an EMBL/GenBank/DDBJ whole genome shotgun (WGS) entry which is preliminary data.</text>
</comment>
<keyword evidence="2" id="KW-0813">Transport</keyword>
<comment type="catalytic activity">
    <reaction evidence="10">
        <text>Na(+)(in) + H(+)(out) = Na(+)(out) + H(+)(in)</text>
        <dbReference type="Rhea" id="RHEA:29419"/>
        <dbReference type="ChEBI" id="CHEBI:15378"/>
        <dbReference type="ChEBI" id="CHEBI:29101"/>
    </reaction>
</comment>
<dbReference type="Gene3D" id="6.10.140.1330">
    <property type="match status" value="1"/>
</dbReference>
<feature type="transmembrane region" description="Helical" evidence="12">
    <location>
        <begin position="211"/>
        <end position="230"/>
    </location>
</feature>
<feature type="transmembrane region" description="Helical" evidence="12">
    <location>
        <begin position="71"/>
        <end position="90"/>
    </location>
</feature>
<dbReference type="GO" id="GO:0051453">
    <property type="term" value="P:regulation of intracellular pH"/>
    <property type="evidence" value="ECO:0007669"/>
    <property type="project" value="TreeGrafter"/>
</dbReference>
<feature type="transmembrane region" description="Helical" evidence="12">
    <location>
        <begin position="110"/>
        <end position="127"/>
    </location>
</feature>
<dbReference type="PANTHER" id="PTHR10110">
    <property type="entry name" value="SODIUM/HYDROGEN EXCHANGER"/>
    <property type="match status" value="1"/>
</dbReference>
<evidence type="ECO:0000256" key="10">
    <source>
        <dbReference type="ARBA" id="ARBA00047524"/>
    </source>
</evidence>
<evidence type="ECO:0000313" key="15">
    <source>
        <dbReference type="Proteomes" id="UP000825935"/>
    </source>
</evidence>
<evidence type="ECO:0000256" key="7">
    <source>
        <dbReference type="ARBA" id="ARBA00023065"/>
    </source>
</evidence>
<keyword evidence="3" id="KW-1003">Cell membrane</keyword>
<accession>A0A8T2VB19</accession>
<evidence type="ECO:0000256" key="11">
    <source>
        <dbReference type="ARBA" id="ARBA00047912"/>
    </source>
</evidence>
<evidence type="ECO:0000256" key="12">
    <source>
        <dbReference type="SAM" id="Phobius"/>
    </source>
</evidence>
<dbReference type="Pfam" id="PF00999">
    <property type="entry name" value="Na_H_Exchanger"/>
    <property type="match status" value="1"/>
</dbReference>
<evidence type="ECO:0000256" key="4">
    <source>
        <dbReference type="ARBA" id="ARBA00022692"/>
    </source>
</evidence>
<keyword evidence="7" id="KW-0406">Ion transport</keyword>
<dbReference type="GO" id="GO:0015385">
    <property type="term" value="F:sodium:proton antiporter activity"/>
    <property type="evidence" value="ECO:0007669"/>
    <property type="project" value="InterPro"/>
</dbReference>
<evidence type="ECO:0000256" key="5">
    <source>
        <dbReference type="ARBA" id="ARBA00022989"/>
    </source>
</evidence>
<dbReference type="Proteomes" id="UP000825935">
    <property type="component" value="Chromosome 2"/>
</dbReference>
<name>A0A8T2VB19_CERRI</name>
<evidence type="ECO:0000256" key="6">
    <source>
        <dbReference type="ARBA" id="ARBA00023053"/>
    </source>
</evidence>
<keyword evidence="6" id="KW-0915">Sodium</keyword>
<evidence type="ECO:0000256" key="2">
    <source>
        <dbReference type="ARBA" id="ARBA00022448"/>
    </source>
</evidence>